<proteinExistence type="predicted"/>
<evidence type="ECO:0000256" key="1">
    <source>
        <dbReference type="SAM" id="MobiDB-lite"/>
    </source>
</evidence>
<dbReference type="EMBL" id="JAPDHF010000019">
    <property type="protein sequence ID" value="KAJ4006512.1"/>
    <property type="molecule type" value="Genomic_DNA"/>
</dbReference>
<keyword evidence="3" id="KW-1185">Reference proteome</keyword>
<name>A0A9W8U6I7_9HYPO</name>
<feature type="compositionally biased region" description="Polar residues" evidence="1">
    <location>
        <begin position="102"/>
        <end position="115"/>
    </location>
</feature>
<evidence type="ECO:0000313" key="3">
    <source>
        <dbReference type="Proteomes" id="UP001152130"/>
    </source>
</evidence>
<comment type="caution">
    <text evidence="2">The sequence shown here is derived from an EMBL/GenBank/DDBJ whole genome shotgun (WGS) entry which is preliminary data.</text>
</comment>
<evidence type="ECO:0000313" key="2">
    <source>
        <dbReference type="EMBL" id="KAJ4006512.1"/>
    </source>
</evidence>
<gene>
    <name evidence="2" type="ORF">NW766_010606</name>
</gene>
<protein>
    <submittedName>
        <fullName evidence="2">Uncharacterized protein</fullName>
    </submittedName>
</protein>
<dbReference type="Proteomes" id="UP001152130">
    <property type="component" value="Unassembled WGS sequence"/>
</dbReference>
<reference evidence="2" key="1">
    <citation type="submission" date="2022-10" db="EMBL/GenBank/DDBJ databases">
        <title>Fusarium specimens isolated from Avocado Roots.</title>
        <authorList>
            <person name="Stajich J."/>
            <person name="Roper C."/>
            <person name="Heimlech-Rivalta G."/>
        </authorList>
    </citation>
    <scope>NUCLEOTIDE SEQUENCE</scope>
    <source>
        <strain evidence="2">CF00143</strain>
    </source>
</reference>
<dbReference type="AlphaFoldDB" id="A0A9W8U6I7"/>
<accession>A0A9W8U6I7</accession>
<organism evidence="2 3">
    <name type="scientific">Fusarium irregulare</name>
    <dbReference type="NCBI Taxonomy" id="2494466"/>
    <lineage>
        <taxon>Eukaryota</taxon>
        <taxon>Fungi</taxon>
        <taxon>Dikarya</taxon>
        <taxon>Ascomycota</taxon>
        <taxon>Pezizomycotina</taxon>
        <taxon>Sordariomycetes</taxon>
        <taxon>Hypocreomycetidae</taxon>
        <taxon>Hypocreales</taxon>
        <taxon>Nectriaceae</taxon>
        <taxon>Fusarium</taxon>
        <taxon>Fusarium incarnatum-equiseti species complex</taxon>
    </lineage>
</organism>
<sequence>MDKSKRLTDEEILERWYPEHNFKGGRKFCTAAREFLELAGKWPWEWCVRDLNPRRWRLALVQDLKRLAETYKKSGKNLDEAQLAPNKGNEEEEDYRQEKPVSGSTRRQQSHQRVQASTLLSLKWYDGRRAQTIESCQQDKT</sequence>
<feature type="region of interest" description="Disordered" evidence="1">
    <location>
        <begin position="75"/>
        <end position="115"/>
    </location>
</feature>